<dbReference type="InterPro" id="IPR032109">
    <property type="entry name" value="Big_3_5"/>
</dbReference>
<dbReference type="Proteomes" id="UP000470520">
    <property type="component" value="Unassembled WGS sequence"/>
</dbReference>
<dbReference type="InterPro" id="IPR013783">
    <property type="entry name" value="Ig-like_fold"/>
</dbReference>
<name>A0A7K3QVI9_9ACTN</name>
<organism evidence="3 4">
    <name type="scientific">Streptomyces bauhiniae</name>
    <dbReference type="NCBI Taxonomy" id="2340725"/>
    <lineage>
        <taxon>Bacteria</taxon>
        <taxon>Bacillati</taxon>
        <taxon>Actinomycetota</taxon>
        <taxon>Actinomycetes</taxon>
        <taxon>Kitasatosporales</taxon>
        <taxon>Streptomycetaceae</taxon>
        <taxon>Streptomyces</taxon>
    </lineage>
</organism>
<dbReference type="EMBL" id="JAAGMR010000223">
    <property type="protein sequence ID" value="NEB93934.1"/>
    <property type="molecule type" value="Genomic_DNA"/>
</dbReference>
<dbReference type="Pfam" id="PF16640">
    <property type="entry name" value="Big_3_5"/>
    <property type="match status" value="1"/>
</dbReference>
<accession>A0A7K3QVI9</accession>
<feature type="region of interest" description="Disordered" evidence="1">
    <location>
        <begin position="1"/>
        <end position="29"/>
    </location>
</feature>
<feature type="domain" description="Bacterial Ig-like" evidence="2">
    <location>
        <begin position="63"/>
        <end position="150"/>
    </location>
</feature>
<gene>
    <name evidence="3" type="ORF">G3I21_19955</name>
</gene>
<dbReference type="GO" id="GO:0005975">
    <property type="term" value="P:carbohydrate metabolic process"/>
    <property type="evidence" value="ECO:0007669"/>
    <property type="project" value="UniProtKB-ARBA"/>
</dbReference>
<evidence type="ECO:0000313" key="4">
    <source>
        <dbReference type="Proteomes" id="UP000470520"/>
    </source>
</evidence>
<sequence length="198" mass="20032">MGGGDRLSVRHPTAPAPRGPGSEQGTEPVHITPRKARLTVAAALAAVLGLASPAWAVPSSTTVTASPQSTSVNSPVQLLATVDCPSDPTGGLGVTFFDGSDLLDTVPVNVNGQASYTAGFATAGTHTITAAYNGNADCDASNSTTSVQVTAAPTSPGTTPGFCFLACGGLINFSVGNITNNINTSGYRDRSLARWQQR</sequence>
<evidence type="ECO:0000256" key="1">
    <source>
        <dbReference type="SAM" id="MobiDB-lite"/>
    </source>
</evidence>
<comment type="caution">
    <text evidence="3">The sequence shown here is derived from an EMBL/GenBank/DDBJ whole genome shotgun (WGS) entry which is preliminary data.</text>
</comment>
<dbReference type="AlphaFoldDB" id="A0A7K3QVI9"/>
<proteinExistence type="predicted"/>
<evidence type="ECO:0000313" key="3">
    <source>
        <dbReference type="EMBL" id="NEB93934.1"/>
    </source>
</evidence>
<evidence type="ECO:0000259" key="2">
    <source>
        <dbReference type="Pfam" id="PF16640"/>
    </source>
</evidence>
<protein>
    <submittedName>
        <fullName evidence="3">Ig-like domain repeat protein</fullName>
    </submittedName>
</protein>
<dbReference type="Gene3D" id="2.60.40.10">
    <property type="entry name" value="Immunoglobulins"/>
    <property type="match status" value="1"/>
</dbReference>
<reference evidence="3 4" key="1">
    <citation type="submission" date="2020-01" db="EMBL/GenBank/DDBJ databases">
        <title>Insect and environment-associated Actinomycetes.</title>
        <authorList>
            <person name="Currrie C."/>
            <person name="Chevrette M."/>
            <person name="Carlson C."/>
            <person name="Stubbendieck R."/>
            <person name="Wendt-Pienkowski E."/>
        </authorList>
    </citation>
    <scope>NUCLEOTIDE SEQUENCE [LARGE SCALE GENOMIC DNA]</scope>
    <source>
        <strain evidence="3 4">SID7754</strain>
    </source>
</reference>